<protein>
    <submittedName>
        <fullName evidence="2">ATP pyrophosphatase</fullName>
    </submittedName>
</protein>
<dbReference type="CDD" id="cd01994">
    <property type="entry name" value="AANH_PF0828-like"/>
    <property type="match status" value="1"/>
</dbReference>
<dbReference type="EMBL" id="BMYO01000004">
    <property type="protein sequence ID" value="GHD62515.1"/>
    <property type="molecule type" value="Genomic_DNA"/>
</dbReference>
<accession>A0ABQ3H1C5</accession>
<evidence type="ECO:0000313" key="2">
    <source>
        <dbReference type="EMBL" id="GHD62515.1"/>
    </source>
</evidence>
<proteinExistence type="predicted"/>
<dbReference type="SUPFAM" id="SSF52402">
    <property type="entry name" value="Adenine nucleotide alpha hydrolases-like"/>
    <property type="match status" value="1"/>
</dbReference>
<organism evidence="2 3">
    <name type="scientific">Jeongeupia chitinilytica</name>
    <dbReference type="NCBI Taxonomy" id="1041641"/>
    <lineage>
        <taxon>Bacteria</taxon>
        <taxon>Pseudomonadati</taxon>
        <taxon>Pseudomonadota</taxon>
        <taxon>Betaproteobacteria</taxon>
        <taxon>Neisseriales</taxon>
        <taxon>Chitinibacteraceae</taxon>
        <taxon>Jeongeupia</taxon>
    </lineage>
</organism>
<dbReference type="NCBIfam" id="TIGR00290">
    <property type="entry name" value="MJ0570_dom"/>
    <property type="match status" value="1"/>
</dbReference>
<dbReference type="PANTHER" id="PTHR12196">
    <property type="entry name" value="DOMAIN OF UNKNOWN FUNCTION 71 DUF71 -CONTAINING PROTEIN"/>
    <property type="match status" value="1"/>
</dbReference>
<reference evidence="3" key="1">
    <citation type="journal article" date="2019" name="Int. J. Syst. Evol. Microbiol.">
        <title>The Global Catalogue of Microorganisms (GCM) 10K type strain sequencing project: providing services to taxonomists for standard genome sequencing and annotation.</title>
        <authorList>
            <consortium name="The Broad Institute Genomics Platform"/>
            <consortium name="The Broad Institute Genome Sequencing Center for Infectious Disease"/>
            <person name="Wu L."/>
            <person name="Ma J."/>
        </authorList>
    </citation>
    <scope>NUCLEOTIDE SEQUENCE [LARGE SCALE GENOMIC DNA]</scope>
    <source>
        <strain evidence="3">KCTC 23701</strain>
    </source>
</reference>
<dbReference type="PANTHER" id="PTHR12196:SF2">
    <property type="entry name" value="DIPHTHINE--AMMONIA LIGASE"/>
    <property type="match status" value="1"/>
</dbReference>
<gene>
    <name evidence="2" type="ORF">GCM10007350_18630</name>
</gene>
<name>A0ABQ3H1C5_9NEIS</name>
<dbReference type="PIRSF" id="PIRSF039123">
    <property type="entry name" value="Diphthamide_synthase"/>
    <property type="match status" value="1"/>
</dbReference>
<evidence type="ECO:0000259" key="1">
    <source>
        <dbReference type="Pfam" id="PF01902"/>
    </source>
</evidence>
<comment type="caution">
    <text evidence="2">The sequence shown here is derived from an EMBL/GenBank/DDBJ whole genome shotgun (WGS) entry which is preliminary data.</text>
</comment>
<keyword evidence="3" id="KW-1185">Reference proteome</keyword>
<dbReference type="Gene3D" id="3.90.1490.10">
    <property type="entry name" value="putative n-type atp pyrophosphatase, domain 2"/>
    <property type="match status" value="1"/>
</dbReference>
<dbReference type="Pfam" id="PF01902">
    <property type="entry name" value="Diphthami_syn_2"/>
    <property type="match status" value="1"/>
</dbReference>
<dbReference type="RefSeq" id="WP_189460094.1">
    <property type="nucleotide sequence ID" value="NZ_BMYO01000004.1"/>
</dbReference>
<feature type="domain" description="Diphthamide synthase" evidence="1">
    <location>
        <begin position="12"/>
        <end position="219"/>
    </location>
</feature>
<dbReference type="InterPro" id="IPR002761">
    <property type="entry name" value="Diphthami_syn_dom"/>
</dbReference>
<evidence type="ECO:0000313" key="3">
    <source>
        <dbReference type="Proteomes" id="UP000604737"/>
    </source>
</evidence>
<dbReference type="Proteomes" id="UP000604737">
    <property type="component" value="Unassembled WGS sequence"/>
</dbReference>
<sequence length="226" mass="24644">MTTTLPPIVGSWSGGKDSCLAFHRAVAAGHEPVALITMLDETGSRSRSHGIPPILLRQQAAALGVPLITGDASWSDYEAEFILRLARARDEFGAQAAVFGDIDLQAHRDWEEMVCKRTGLTAHLPLWQQDRRALVEEMIATGIRTMIVSCNETLGPDFLGRIIDAQTVADLDAAGVDVCGENGEYHTLVLDAPRFAAPLRVTTGEKQLHGHYWFIELEPASDDSAR</sequence>
<dbReference type="Gene3D" id="3.40.50.620">
    <property type="entry name" value="HUPs"/>
    <property type="match status" value="1"/>
</dbReference>
<dbReference type="InterPro" id="IPR014729">
    <property type="entry name" value="Rossmann-like_a/b/a_fold"/>
</dbReference>
<dbReference type="InterPro" id="IPR030662">
    <property type="entry name" value="DPH6/MJ0570"/>
</dbReference>